<feature type="region of interest" description="Disordered" evidence="2">
    <location>
        <begin position="770"/>
        <end position="876"/>
    </location>
</feature>
<feature type="compositionally biased region" description="Polar residues" evidence="2">
    <location>
        <begin position="7"/>
        <end position="22"/>
    </location>
</feature>
<feature type="coiled-coil region" evidence="1">
    <location>
        <begin position="126"/>
        <end position="240"/>
    </location>
</feature>
<keyword evidence="1" id="KW-0175">Coiled coil</keyword>
<feature type="compositionally biased region" description="Polar residues" evidence="2">
    <location>
        <begin position="419"/>
        <end position="436"/>
    </location>
</feature>
<evidence type="ECO:0000313" key="4">
    <source>
        <dbReference type="Proteomes" id="UP000646827"/>
    </source>
</evidence>
<proteinExistence type="predicted"/>
<feature type="compositionally biased region" description="Low complexity" evidence="2">
    <location>
        <begin position="780"/>
        <end position="795"/>
    </location>
</feature>
<protein>
    <submittedName>
        <fullName evidence="3">Uncharacterized protein</fullName>
    </submittedName>
</protein>
<dbReference type="AlphaFoldDB" id="A0A8H7S8V4"/>
<accession>A0A8H7S8V4</accession>
<gene>
    <name evidence="3" type="ORF">INT45_000264</name>
</gene>
<evidence type="ECO:0000256" key="2">
    <source>
        <dbReference type="SAM" id="MobiDB-lite"/>
    </source>
</evidence>
<feature type="compositionally biased region" description="Low complexity" evidence="2">
    <location>
        <begin position="446"/>
        <end position="472"/>
    </location>
</feature>
<dbReference type="Proteomes" id="UP000646827">
    <property type="component" value="Unassembled WGS sequence"/>
</dbReference>
<evidence type="ECO:0000256" key="1">
    <source>
        <dbReference type="SAM" id="Coils"/>
    </source>
</evidence>
<keyword evidence="4" id="KW-1185">Reference proteome</keyword>
<feature type="compositionally biased region" description="Low complexity" evidence="2">
    <location>
        <begin position="827"/>
        <end position="850"/>
    </location>
</feature>
<dbReference type="OrthoDB" id="4088568at2759"/>
<dbReference type="EMBL" id="JAEPRB010000046">
    <property type="protein sequence ID" value="KAG2224235.1"/>
    <property type="molecule type" value="Genomic_DNA"/>
</dbReference>
<feature type="compositionally biased region" description="Low complexity" evidence="2">
    <location>
        <begin position="33"/>
        <end position="49"/>
    </location>
</feature>
<reference evidence="3 4" key="1">
    <citation type="submission" date="2020-12" db="EMBL/GenBank/DDBJ databases">
        <title>Metabolic potential, ecology and presence of endohyphal bacteria is reflected in genomic diversity of Mucoromycotina.</title>
        <authorList>
            <person name="Muszewska A."/>
            <person name="Okrasinska A."/>
            <person name="Steczkiewicz K."/>
            <person name="Drgas O."/>
            <person name="Orlowska M."/>
            <person name="Perlinska-Lenart U."/>
            <person name="Aleksandrzak-Piekarczyk T."/>
            <person name="Szatraj K."/>
            <person name="Zielenkiewicz U."/>
            <person name="Pilsyk S."/>
            <person name="Malc E."/>
            <person name="Mieczkowski P."/>
            <person name="Kruszewska J.S."/>
            <person name="Biernat P."/>
            <person name="Pawlowska J."/>
        </authorList>
    </citation>
    <scope>NUCLEOTIDE SEQUENCE [LARGE SCALE GENOMIC DNA]</scope>
    <source>
        <strain evidence="3 4">CBS 142.35</strain>
    </source>
</reference>
<evidence type="ECO:0000313" key="3">
    <source>
        <dbReference type="EMBL" id="KAG2224235.1"/>
    </source>
</evidence>
<name>A0A8H7S8V4_9FUNG</name>
<feature type="region of interest" description="Disordered" evidence="2">
    <location>
        <begin position="1"/>
        <end position="50"/>
    </location>
</feature>
<feature type="region of interest" description="Disordered" evidence="2">
    <location>
        <begin position="500"/>
        <end position="585"/>
    </location>
</feature>
<dbReference type="PANTHER" id="PTHR20916:SF18">
    <property type="entry name" value="IPT_TIG DOMAIN-CONTAINING PROTEIN"/>
    <property type="match status" value="1"/>
</dbReference>
<comment type="caution">
    <text evidence="3">The sequence shown here is derived from an EMBL/GenBank/DDBJ whole genome shotgun (WGS) entry which is preliminary data.</text>
</comment>
<feature type="compositionally biased region" description="Polar residues" evidence="2">
    <location>
        <begin position="546"/>
        <end position="560"/>
    </location>
</feature>
<feature type="compositionally biased region" description="Basic and acidic residues" evidence="2">
    <location>
        <begin position="522"/>
        <end position="538"/>
    </location>
</feature>
<dbReference type="PANTHER" id="PTHR20916">
    <property type="entry name" value="CYSTEINE AND GLYCINE-RICH PROTEIN 2 BINDING PROTEIN"/>
    <property type="match status" value="1"/>
</dbReference>
<organism evidence="3 4">
    <name type="scientific">Circinella minor</name>
    <dbReference type="NCBI Taxonomy" id="1195481"/>
    <lineage>
        <taxon>Eukaryota</taxon>
        <taxon>Fungi</taxon>
        <taxon>Fungi incertae sedis</taxon>
        <taxon>Mucoromycota</taxon>
        <taxon>Mucoromycotina</taxon>
        <taxon>Mucoromycetes</taxon>
        <taxon>Mucorales</taxon>
        <taxon>Lichtheimiaceae</taxon>
        <taxon>Circinella</taxon>
    </lineage>
</organism>
<feature type="region of interest" description="Disordered" evidence="2">
    <location>
        <begin position="375"/>
        <end position="473"/>
    </location>
</feature>
<feature type="compositionally biased region" description="Acidic residues" evidence="2">
    <location>
        <begin position="563"/>
        <end position="582"/>
    </location>
</feature>
<sequence length="928" mass="106308">MSRNRSRPITSNTTRWSSNITTSPPLSPPVPPLLQQQQQEENNNNNNNNTIDIVHSSIEQSLQDWLSRSISDNSPILDTKCGCCGQSDCESFESLGNTIKKLEGDARLAAGKEIGQSLLHKHESYIIESNQVNADLEQQLDEARQKAEQLNQLLEDADCTRRELLDQHNKVTWESQKTQKTLRETAADLEVANARCTQLMNELRTETMEVDKLRIFKFMVRQADVREETLRAKLEDTKQELAISRKTELTLESKHRKLKSRYETVCSAYERLKLSQQEFNGPDNLNWLRESNEKLRKDVLKLTSKSIKAAAMIDIDSQQQQPGQQQPGQQQQFITFIKELASANNKLKTDLLECRDLLSETRHEVITLNNRIEDLENNNNGDEQQRLQQQWPTRGHERVLSTSAPSHDDDTLIKWPSVAPSNSLSSRKQQKTNYSHTRSLLRSRRATSSLITPPKDPSTIIPSPTASTSTPTQKQIGNSIVHHHFHYHMQQQQSYDSLNNLENDTLSPLQKKDINSLSKNTIDNDKNRKKNIEEENKGNKLPLMKNSVSFSSQATSTINSIIPDDDDNNNNNEEEQEEEEEQGTPYYQLKQHVTKVLQRLRATDIRALNRRLKRAFDILELSTMSNSIIDNILMDVDTLHIQFSWLNDNNDHQEEEEEEQEKTTWHHLSMQEFFPTLQIMQEMLQEIGQLRSTMNDLQVEYFKKVEENDIRVEQEVIRKREIQRRRTSSTTLMNHSSTTNIVTWLSNVFFQSRHQQDGNDNHLVRSISHDSIMDNNNKPNSSTTVINNSNTTTASGSKIIRHKRSDMDRHGPPSSYPRVSTEKRYLNNNNNNINMNNNNMTTTTSSSSNSQPRPIPYPKLRTSKSSGGRTVRKSKSMQAPALEYAAVKRKKSLGLTTSLVDLGTSPDIDVDWKVGSAFGTTTSWLGNK</sequence>